<organism evidence="1 2">
    <name type="scientific">Cytobacillus eiseniae</name>
    <dbReference type="NCBI Taxonomy" id="762947"/>
    <lineage>
        <taxon>Bacteria</taxon>
        <taxon>Bacillati</taxon>
        <taxon>Bacillota</taxon>
        <taxon>Bacilli</taxon>
        <taxon>Bacillales</taxon>
        <taxon>Bacillaceae</taxon>
        <taxon>Cytobacillus</taxon>
    </lineage>
</organism>
<dbReference type="RefSeq" id="WP_066393168.1">
    <property type="nucleotide sequence ID" value="NZ_JAGIKZ010000002.1"/>
</dbReference>
<reference evidence="1 2" key="1">
    <citation type="submission" date="2021-03" db="EMBL/GenBank/DDBJ databases">
        <title>Genomic Encyclopedia of Type Strains, Phase IV (KMG-IV): sequencing the most valuable type-strain genomes for metagenomic binning, comparative biology and taxonomic classification.</title>
        <authorList>
            <person name="Goeker M."/>
        </authorList>
    </citation>
    <scope>NUCLEOTIDE SEQUENCE [LARGE SCALE GENOMIC DNA]</scope>
    <source>
        <strain evidence="1 2">DSM 26675</strain>
    </source>
</reference>
<evidence type="ECO:0008006" key="3">
    <source>
        <dbReference type="Google" id="ProtNLM"/>
    </source>
</evidence>
<dbReference type="EMBL" id="JAGIKZ010000002">
    <property type="protein sequence ID" value="MBP2239947.1"/>
    <property type="molecule type" value="Genomic_DNA"/>
</dbReference>
<sequence>MKQYIIKFILLIVFLNAISPITSAKAEMVPSDQQSVFQFLQDAFHAQVTLSEKPRSMKEIKEILSPYFIESFTAEFLKENLESENGKYITYGTDFPIYYIPFFLYSEETKIVQADDHVYIYEFLSQFDEGPVSYDDHYEAVRLDFVEGEWKVAEIYYDGIPSEILERENNDQHNLSSKMLMIQSAIQTSFFLNPIESFYTYGGFVLLNKNEQIQVKIAS</sequence>
<evidence type="ECO:0000313" key="2">
    <source>
        <dbReference type="Proteomes" id="UP001519293"/>
    </source>
</evidence>
<name>A0ABS4RAN1_9BACI</name>
<proteinExistence type="predicted"/>
<protein>
    <recommendedName>
        <fullName evidence="3">DUF3993 domain-containing protein</fullName>
    </recommendedName>
</protein>
<comment type="caution">
    <text evidence="1">The sequence shown here is derived from an EMBL/GenBank/DDBJ whole genome shotgun (WGS) entry which is preliminary data.</text>
</comment>
<dbReference type="Proteomes" id="UP001519293">
    <property type="component" value="Unassembled WGS sequence"/>
</dbReference>
<dbReference type="InterPro" id="IPR025056">
    <property type="entry name" value="DUF3993"/>
</dbReference>
<keyword evidence="2" id="KW-1185">Reference proteome</keyword>
<dbReference type="Pfam" id="PF13158">
    <property type="entry name" value="DUF3993"/>
    <property type="match status" value="1"/>
</dbReference>
<evidence type="ECO:0000313" key="1">
    <source>
        <dbReference type="EMBL" id="MBP2239947.1"/>
    </source>
</evidence>
<accession>A0ABS4RAN1</accession>
<gene>
    <name evidence="1" type="ORF">J2Z40_000500</name>
</gene>